<dbReference type="Proteomes" id="UP000570166">
    <property type="component" value="Unassembled WGS sequence"/>
</dbReference>
<dbReference type="RefSeq" id="WP_160366637.1">
    <property type="nucleotide sequence ID" value="NZ_JACEIB010000007.1"/>
</dbReference>
<evidence type="ECO:0000313" key="8">
    <source>
        <dbReference type="Proteomes" id="UP000570166"/>
    </source>
</evidence>
<keyword evidence="1" id="KW-0645">Protease</keyword>
<dbReference type="Pfam" id="PF04002">
    <property type="entry name" value="RadC"/>
    <property type="match status" value="1"/>
</dbReference>
<evidence type="ECO:0000256" key="3">
    <source>
        <dbReference type="ARBA" id="ARBA00022801"/>
    </source>
</evidence>
<dbReference type="GO" id="GO:0046872">
    <property type="term" value="F:metal ion binding"/>
    <property type="evidence" value="ECO:0007669"/>
    <property type="project" value="UniProtKB-KW"/>
</dbReference>
<dbReference type="InterPro" id="IPR037518">
    <property type="entry name" value="MPN"/>
</dbReference>
<dbReference type="PROSITE" id="PS50249">
    <property type="entry name" value="MPN"/>
    <property type="match status" value="1"/>
</dbReference>
<dbReference type="EMBL" id="JACEIB010000007">
    <property type="protein sequence ID" value="MBA2934862.1"/>
    <property type="molecule type" value="Genomic_DNA"/>
</dbReference>
<evidence type="ECO:0000259" key="6">
    <source>
        <dbReference type="PROSITE" id="PS50249"/>
    </source>
</evidence>
<comment type="caution">
    <text evidence="7">The sequence shown here is derived from an EMBL/GenBank/DDBJ whole genome shotgun (WGS) entry which is preliminary data.</text>
</comment>
<keyword evidence="8" id="KW-1185">Reference proteome</keyword>
<dbReference type="PANTHER" id="PTHR30471:SF3">
    <property type="entry name" value="UPF0758 PROTEIN YEES-RELATED"/>
    <property type="match status" value="1"/>
</dbReference>
<evidence type="ECO:0000256" key="5">
    <source>
        <dbReference type="ARBA" id="ARBA00023049"/>
    </source>
</evidence>
<keyword evidence="5" id="KW-0482">Metalloprotease</keyword>
<evidence type="ECO:0000313" key="7">
    <source>
        <dbReference type="EMBL" id="MBA2934862.1"/>
    </source>
</evidence>
<name>A0A838L817_9SPHN</name>
<evidence type="ECO:0000256" key="2">
    <source>
        <dbReference type="ARBA" id="ARBA00022723"/>
    </source>
</evidence>
<keyword evidence="3" id="KW-0378">Hydrolase</keyword>
<dbReference type="PANTHER" id="PTHR30471">
    <property type="entry name" value="DNA REPAIR PROTEIN RADC"/>
    <property type="match status" value="1"/>
</dbReference>
<gene>
    <name evidence="7" type="ORF">HZF05_12210</name>
</gene>
<sequence length="126" mass="13284">MEGQRVDSPADAFALFGDLAGHGRERLWSACVDESGAVLAMRRNGAGSACAAAMPVAAMLRQALACRAWGLIVAHNHPAGDCAPSPQDIRATRRLADGAQALGLHLLDHVVVTGDRWVSFRLMGLL</sequence>
<protein>
    <submittedName>
        <fullName evidence="7">DNA repair protein</fullName>
    </submittedName>
</protein>
<feature type="domain" description="MPN" evidence="6">
    <location>
        <begin position="4"/>
        <end position="126"/>
    </location>
</feature>
<proteinExistence type="predicted"/>
<dbReference type="AlphaFoldDB" id="A0A838L817"/>
<keyword evidence="4" id="KW-0862">Zinc</keyword>
<keyword evidence="2" id="KW-0479">Metal-binding</keyword>
<dbReference type="InterPro" id="IPR025657">
    <property type="entry name" value="RadC_JAB"/>
</dbReference>
<evidence type="ECO:0000256" key="1">
    <source>
        <dbReference type="ARBA" id="ARBA00022670"/>
    </source>
</evidence>
<accession>A0A838L817</accession>
<evidence type="ECO:0000256" key="4">
    <source>
        <dbReference type="ARBA" id="ARBA00022833"/>
    </source>
</evidence>
<organism evidence="7 8">
    <name type="scientific">Sphingomonas chungangi</name>
    <dbReference type="NCBI Taxonomy" id="2683589"/>
    <lineage>
        <taxon>Bacteria</taxon>
        <taxon>Pseudomonadati</taxon>
        <taxon>Pseudomonadota</taxon>
        <taxon>Alphaproteobacteria</taxon>
        <taxon>Sphingomonadales</taxon>
        <taxon>Sphingomonadaceae</taxon>
        <taxon>Sphingomonas</taxon>
    </lineage>
</organism>
<dbReference type="Gene3D" id="3.40.140.10">
    <property type="entry name" value="Cytidine Deaminase, domain 2"/>
    <property type="match status" value="1"/>
</dbReference>
<reference evidence="7 8" key="1">
    <citation type="submission" date="2020-07" db="EMBL/GenBank/DDBJ databases">
        <authorList>
            <person name="Sun Q."/>
        </authorList>
    </citation>
    <scope>NUCLEOTIDE SEQUENCE [LARGE SCALE GENOMIC DNA]</scope>
    <source>
        <strain evidence="7 8">CGMCC 1.13654</strain>
    </source>
</reference>
<dbReference type="GO" id="GO:0006508">
    <property type="term" value="P:proteolysis"/>
    <property type="evidence" value="ECO:0007669"/>
    <property type="project" value="UniProtKB-KW"/>
</dbReference>
<dbReference type="GO" id="GO:0008237">
    <property type="term" value="F:metallopeptidase activity"/>
    <property type="evidence" value="ECO:0007669"/>
    <property type="project" value="UniProtKB-KW"/>
</dbReference>
<dbReference type="InterPro" id="IPR001405">
    <property type="entry name" value="UPF0758"/>
</dbReference>